<dbReference type="PROSITE" id="PS50837">
    <property type="entry name" value="NACHT"/>
    <property type="match status" value="1"/>
</dbReference>
<evidence type="ECO:0000313" key="5">
    <source>
        <dbReference type="Proteomes" id="UP000191004"/>
    </source>
</evidence>
<keyword evidence="1" id="KW-0677">Repeat</keyword>
<sequence>MSTDPRHGAAAHSSQESVLMLRRLVEALPDEYQEAFGKCTTGDEVLKDLQDYGTAWNTRNRKLGTFIRVMKPFFTAMDVFVSCDPMHAATLWGALRVVIALGISFHEFLDKVTSGLEKMATEIEYLDELNSIFEKLERERYQEMEDTINEELNKRMMEGWLEQELKEKRDQMREELSVVAQTAIQKDYEQLAKSSPRTQVLLQDMFEEILQFLMGVFRIFYHPDGRSKSAMRVVAKTVWHPFRFDETISRMKELRERMNMEIVLLNLKLSKDAKDIAEASKLEAVAESARAKARGDKLDKSMSKLEQMAEKEARYTFLHRVREWLDPPSFADRYEDVASQCMEGTTSWLLEHTIFRSWLQDGTKVRGGSLWVRGNPGSGKSVLAASTIQELKGLGSSNPVCYFFFNSTQDIIPNTSSTAYRALLSQILQYRINDDQMRETLEFAMYFQSPGQKIASKKEINDLMELCLHSDDNISLVLDGLDECEDSRELVEKLRRLTDQPTTRLALFCRPTLTWLSKRISNLQIISIDLSNNDDIQHYLRQSLKDMKSEGLLSKSLDYKDVAKTLTRRADGMFLWARLMVTYLNSPALYPAQRTQAISEMDNPEGLEVMYERILRLIEGSNKAMHRLAGQSFLWLSYGKRPLIPAELESGLVPFDANSNEEEAWKLPEFEDVIVRACGGLVELSPKSIEFLGNTFRPLRFIHASVKEYFANSESTSKSGIIPPPPLIAHARLATMCLKYLTYRVPSQPLSGKLGNNVAPKDLWSAFPFSNYAMVRWTSHLVLTIQDSRYKEAKPELQVLFSTLKQFFTQPKVLMAYIEGCYTYGEAPNAGSLRLWAESSSSGISSKPEAEIRTTIVEFSHFLDKLESDWGRTLRNNPASIWEEVTAFTPSPLLPKHGGISVRSLVPAPYKRAGLSKEPINRLTQVTSDGLYHVTLGVYTSKKFERHDKKILADKLCEDKSFSRGWIIRYEISQLSDQQVVASLDIPLPEFDVWARLCETLLRGFIQIPISVSRDSRFFTVMKTLYHVKLEGNKLRYATHSLPIELDIFGNTERKSQGYRKSLEELTYKDFSRYYKDNLRRVSLYWIYLDDYGENLCYASQERAAPARLMVFKISVSSFSEVKLETTKVAERQFWAKGINLVYDDRDDKEFEMCFHPFLPVLVYAGAKGTYVWNFNTNISQKVGHGAADVAFLSCSETGESCILTPRGQRPEIIPIQSALAATGIPEEDLRPKLKDAKDAEQLVLSDGAMTASPDDDRLITKDWTLTQAMSGHGKPLTSSNMIVGPSGIIKHVSVVNSGLTTSLHLWNKDGRDESMILTRLPNSEGAASAKVSVIRSLSEEEPVQIIVDKSADTWSNITQSEPAVFPVMVERDIRSFSTQTTINGSSRNGHAALPGVAEVDIQSSFAQTSVDASLVAAGRSGEMPQTLPAASSMQDEGDLQNYMNWRDETLDETKNHGHKSQLKRFLRKMKCL</sequence>
<comment type="caution">
    <text evidence="4">The sequence shown here is derived from an EMBL/GenBank/DDBJ whole genome shotgun (WGS) entry which is preliminary data.</text>
</comment>
<evidence type="ECO:0000259" key="3">
    <source>
        <dbReference type="PROSITE" id="PS50837"/>
    </source>
</evidence>
<dbReference type="PANTHER" id="PTHR10039">
    <property type="entry name" value="AMELOGENIN"/>
    <property type="match status" value="1"/>
</dbReference>
<dbReference type="Proteomes" id="UP000191004">
    <property type="component" value="Unassembled WGS sequence"/>
</dbReference>
<organism evidence="4 5">
    <name type="scientific">Trichoderma guizhouense</name>
    <dbReference type="NCBI Taxonomy" id="1491466"/>
    <lineage>
        <taxon>Eukaryota</taxon>
        <taxon>Fungi</taxon>
        <taxon>Dikarya</taxon>
        <taxon>Ascomycota</taxon>
        <taxon>Pezizomycotina</taxon>
        <taxon>Sordariomycetes</taxon>
        <taxon>Hypocreomycetidae</taxon>
        <taxon>Hypocreales</taxon>
        <taxon>Hypocreaceae</taxon>
        <taxon>Trichoderma</taxon>
    </lineage>
</organism>
<dbReference type="InterPro" id="IPR056884">
    <property type="entry name" value="NPHP3-like_N"/>
</dbReference>
<dbReference type="EMBL" id="LVVK01000005">
    <property type="protein sequence ID" value="OPB45425.1"/>
    <property type="molecule type" value="Genomic_DNA"/>
</dbReference>
<dbReference type="Pfam" id="PF24883">
    <property type="entry name" value="NPHP3_N"/>
    <property type="match status" value="1"/>
</dbReference>
<reference evidence="4 5" key="1">
    <citation type="submission" date="2016-04" db="EMBL/GenBank/DDBJ databases">
        <title>Multiple horizontal gene transfer events from other fungi enriched the ability of the initially mycotrophic fungus Trichoderma (Ascomycota) to feed on dead plant biomass.</title>
        <authorList>
            <person name="Atanasova L."/>
            <person name="Chenthamara K."/>
            <person name="Zhang J."/>
            <person name="Grujic M."/>
            <person name="Henrissat B."/>
            <person name="Kuo A."/>
            <person name="Aertz A."/>
            <person name="Salamov A."/>
            <person name="Lipzen A."/>
            <person name="Labutti K."/>
            <person name="Barry K."/>
            <person name="Miao Y."/>
            <person name="Rahimi M.J."/>
            <person name="Shen Q."/>
            <person name="Grigoriev I.V."/>
            <person name="Kubicek C.P."/>
            <person name="Druzhinina I.S."/>
        </authorList>
    </citation>
    <scope>NUCLEOTIDE SEQUENCE [LARGE SCALE GENOMIC DNA]</scope>
    <source>
        <strain evidence="4 5">NJAU 4742</strain>
    </source>
</reference>
<dbReference type="SUPFAM" id="SSF52540">
    <property type="entry name" value="P-loop containing nucleoside triphosphate hydrolases"/>
    <property type="match status" value="1"/>
</dbReference>
<dbReference type="PANTHER" id="PTHR10039:SF14">
    <property type="entry name" value="NACHT DOMAIN-CONTAINING PROTEIN"/>
    <property type="match status" value="1"/>
</dbReference>
<feature type="domain" description="NACHT" evidence="3">
    <location>
        <begin position="368"/>
        <end position="511"/>
    </location>
</feature>
<gene>
    <name evidence="4" type="ORF">A0O28_0076350</name>
</gene>
<dbReference type="InterPro" id="IPR007111">
    <property type="entry name" value="NACHT_NTPase"/>
</dbReference>
<dbReference type="Gene3D" id="3.40.50.300">
    <property type="entry name" value="P-loop containing nucleotide triphosphate hydrolases"/>
    <property type="match status" value="1"/>
</dbReference>
<evidence type="ECO:0000256" key="1">
    <source>
        <dbReference type="ARBA" id="ARBA00022737"/>
    </source>
</evidence>
<keyword evidence="5" id="KW-1185">Reference proteome</keyword>
<protein>
    <recommendedName>
        <fullName evidence="3">NACHT domain-containing protein</fullName>
    </recommendedName>
</protein>
<keyword evidence="2" id="KW-0175">Coiled coil</keyword>
<evidence type="ECO:0000313" key="4">
    <source>
        <dbReference type="EMBL" id="OPB45425.1"/>
    </source>
</evidence>
<feature type="coiled-coil region" evidence="2">
    <location>
        <begin position="126"/>
        <end position="182"/>
    </location>
</feature>
<dbReference type="OrthoDB" id="4772757at2759"/>
<evidence type="ECO:0000256" key="2">
    <source>
        <dbReference type="SAM" id="Coils"/>
    </source>
</evidence>
<proteinExistence type="predicted"/>
<accession>A0A1T3CWQ2</accession>
<dbReference type="InterPro" id="IPR027417">
    <property type="entry name" value="P-loop_NTPase"/>
</dbReference>
<name>A0A1T3CWQ2_9HYPO</name>